<name>A0A4S3KZU4_9GAMM</name>
<evidence type="ECO:0000256" key="3">
    <source>
        <dbReference type="ARBA" id="ARBA00022679"/>
    </source>
</evidence>
<dbReference type="InterPro" id="IPR015507">
    <property type="entry name" value="rRNA-MeTfrase_E"/>
</dbReference>
<organism evidence="14 15">
    <name type="scientific">Pseudofulvimonas gallinarii</name>
    <dbReference type="NCBI Taxonomy" id="634155"/>
    <lineage>
        <taxon>Bacteria</taxon>
        <taxon>Pseudomonadati</taxon>
        <taxon>Pseudomonadota</taxon>
        <taxon>Gammaproteobacteria</taxon>
        <taxon>Lysobacterales</taxon>
        <taxon>Rhodanobacteraceae</taxon>
        <taxon>Pseudofulvimonas</taxon>
    </lineage>
</organism>
<sequence length="209" mass="23023">MGRSKSSHRWLREHFSDPYVKKAQAEGLRSRAAYKLEELLDKNRLIRPGMVIVDLGAAPGGWSQLAARTLGGQGRVIALDILDMPSLPGVDFIQADFREDSAVAALEGLLAGQQVDLVLSDMAPNMSGVESVDQARAMHLAELARDFALQWLKPGGDFLVKLFHGVGFDDYVRDLRRAFTRVVVRKPKASRARSPEVYALATGRKPEQA</sequence>
<comment type="function">
    <text evidence="5 11">Specifically methylates the uridine in position 2552 of 23S rRNA at the 2'-O position of the ribose in the fully assembled 50S ribosomal subunit.</text>
</comment>
<protein>
    <recommendedName>
        <fullName evidence="7 11">Ribosomal RNA large subunit methyltransferase E</fullName>
        <ecNumber evidence="6 11">2.1.1.166</ecNumber>
    </recommendedName>
    <alternativeName>
        <fullName evidence="9 11">23S rRNA Um2552 methyltransferase</fullName>
    </alternativeName>
    <alternativeName>
        <fullName evidence="8 11">rRNA (uridine-2'-O-)-methyltransferase</fullName>
    </alternativeName>
</protein>
<reference evidence="14 15" key="1">
    <citation type="submission" date="2019-03" db="EMBL/GenBank/DDBJ databases">
        <title>Genomic Encyclopedia of Type Strains, Phase IV (KMG-IV): sequencing the most valuable type-strain genomes for metagenomic binning, comparative biology and taxonomic classification.</title>
        <authorList>
            <person name="Goeker M."/>
        </authorList>
    </citation>
    <scope>NUCLEOTIDE SEQUENCE [LARGE SCALE GENOMIC DNA]</scope>
    <source>
        <strain evidence="14 15">DSM 21944</strain>
    </source>
</reference>
<evidence type="ECO:0000256" key="2">
    <source>
        <dbReference type="ARBA" id="ARBA00022603"/>
    </source>
</evidence>
<dbReference type="NCBIfam" id="NF008390">
    <property type="entry name" value="PRK11188.1"/>
    <property type="match status" value="1"/>
</dbReference>
<feature type="binding site" evidence="11">
    <location>
        <position position="121"/>
    </location>
    <ligand>
        <name>S-adenosyl-L-methionine</name>
        <dbReference type="ChEBI" id="CHEBI:59789"/>
    </ligand>
</feature>
<dbReference type="InterPro" id="IPR002877">
    <property type="entry name" value="RNA_MeTrfase_FtsJ_dom"/>
</dbReference>
<dbReference type="HAMAP" id="MF_01547">
    <property type="entry name" value="RNA_methyltr_E"/>
    <property type="match status" value="1"/>
</dbReference>
<evidence type="ECO:0000256" key="8">
    <source>
        <dbReference type="ARBA" id="ARBA00041995"/>
    </source>
</evidence>
<dbReference type="Pfam" id="PF01728">
    <property type="entry name" value="FtsJ"/>
    <property type="match status" value="1"/>
</dbReference>
<dbReference type="Gene3D" id="3.40.50.150">
    <property type="entry name" value="Vaccinia Virus protein VP39"/>
    <property type="match status" value="1"/>
</dbReference>
<comment type="similarity">
    <text evidence="11">Belongs to the class I-like SAM-binding methyltransferase superfamily. RNA methyltransferase RlmE family.</text>
</comment>
<evidence type="ECO:0000256" key="10">
    <source>
        <dbReference type="ARBA" id="ARBA00048970"/>
    </source>
</evidence>
<evidence type="ECO:0000259" key="13">
    <source>
        <dbReference type="Pfam" id="PF01728"/>
    </source>
</evidence>
<dbReference type="PANTHER" id="PTHR10920:SF18">
    <property type="entry name" value="RRNA METHYLTRANSFERASE 2, MITOCHONDRIAL"/>
    <property type="match status" value="1"/>
</dbReference>
<gene>
    <name evidence="11" type="primary">rlmE</name>
    <name evidence="11" type="synonym">ftsJ</name>
    <name evidence="11" type="synonym">rrmJ</name>
    <name evidence="14" type="ORF">EDC25_106147</name>
</gene>
<evidence type="ECO:0000256" key="6">
    <source>
        <dbReference type="ARBA" id="ARBA00038861"/>
    </source>
</evidence>
<evidence type="ECO:0000256" key="12">
    <source>
        <dbReference type="PIRSR" id="PIRSR005461-1"/>
    </source>
</evidence>
<evidence type="ECO:0000256" key="7">
    <source>
        <dbReference type="ARBA" id="ARBA00041129"/>
    </source>
</evidence>
<keyword evidence="11" id="KW-0963">Cytoplasm</keyword>
<dbReference type="InterPro" id="IPR050082">
    <property type="entry name" value="RNA_methyltr_RlmE"/>
</dbReference>
<keyword evidence="4 11" id="KW-0949">S-adenosyl-L-methionine</keyword>
<dbReference type="Proteomes" id="UP000294599">
    <property type="component" value="Unassembled WGS sequence"/>
</dbReference>
<comment type="subcellular location">
    <subcellularLocation>
        <location evidence="11">Cytoplasm</location>
    </subcellularLocation>
</comment>
<dbReference type="PANTHER" id="PTHR10920">
    <property type="entry name" value="RIBOSOMAL RNA METHYLTRANSFERASE"/>
    <property type="match status" value="1"/>
</dbReference>
<keyword evidence="15" id="KW-1185">Reference proteome</keyword>
<evidence type="ECO:0000256" key="1">
    <source>
        <dbReference type="ARBA" id="ARBA00022552"/>
    </source>
</evidence>
<dbReference type="InterPro" id="IPR029063">
    <property type="entry name" value="SAM-dependent_MTases_sf"/>
</dbReference>
<feature type="domain" description="Ribosomal RNA methyltransferase FtsJ" evidence="13">
    <location>
        <begin position="29"/>
        <end position="203"/>
    </location>
</feature>
<dbReference type="GO" id="GO:0008650">
    <property type="term" value="F:rRNA (uridine-2'-O-)-methyltransferase activity"/>
    <property type="evidence" value="ECO:0007669"/>
    <property type="project" value="UniProtKB-UniRule"/>
</dbReference>
<keyword evidence="3 11" id="KW-0808">Transferase</keyword>
<feature type="active site" description="Proton acceptor" evidence="11 12">
    <location>
        <position position="161"/>
    </location>
</feature>
<feature type="binding site" evidence="11">
    <location>
        <position position="96"/>
    </location>
    <ligand>
        <name>S-adenosyl-L-methionine</name>
        <dbReference type="ChEBI" id="CHEBI:59789"/>
    </ligand>
</feature>
<dbReference type="EMBL" id="SMAF01000006">
    <property type="protein sequence ID" value="TCS99308.1"/>
    <property type="molecule type" value="Genomic_DNA"/>
</dbReference>
<dbReference type="FunFam" id="3.40.50.150:FF:000005">
    <property type="entry name" value="Ribosomal RNA large subunit methyltransferase E"/>
    <property type="match status" value="1"/>
</dbReference>
<dbReference type="RefSeq" id="WP_123521052.1">
    <property type="nucleotide sequence ID" value="NZ_JBHLWF010000031.1"/>
</dbReference>
<proteinExistence type="inferred from homology"/>
<evidence type="ECO:0000256" key="5">
    <source>
        <dbReference type="ARBA" id="ARBA00037569"/>
    </source>
</evidence>
<feature type="binding site" evidence="11">
    <location>
        <position position="80"/>
    </location>
    <ligand>
        <name>S-adenosyl-L-methionine</name>
        <dbReference type="ChEBI" id="CHEBI:59789"/>
    </ligand>
</feature>
<feature type="binding site" evidence="11">
    <location>
        <position position="62"/>
    </location>
    <ligand>
        <name>S-adenosyl-L-methionine</name>
        <dbReference type="ChEBI" id="CHEBI:59789"/>
    </ligand>
</feature>
<evidence type="ECO:0000313" key="15">
    <source>
        <dbReference type="Proteomes" id="UP000294599"/>
    </source>
</evidence>
<dbReference type="EC" id="2.1.1.166" evidence="6 11"/>
<evidence type="ECO:0000313" key="14">
    <source>
        <dbReference type="EMBL" id="TCS99308.1"/>
    </source>
</evidence>
<evidence type="ECO:0000256" key="11">
    <source>
        <dbReference type="HAMAP-Rule" id="MF_01547"/>
    </source>
</evidence>
<feature type="binding site" evidence="11">
    <location>
        <position position="60"/>
    </location>
    <ligand>
        <name>S-adenosyl-L-methionine</name>
        <dbReference type="ChEBI" id="CHEBI:59789"/>
    </ligand>
</feature>
<dbReference type="GO" id="GO:0005737">
    <property type="term" value="C:cytoplasm"/>
    <property type="evidence" value="ECO:0007669"/>
    <property type="project" value="UniProtKB-SubCell"/>
</dbReference>
<comment type="catalytic activity">
    <reaction evidence="10 11">
        <text>uridine(2552) in 23S rRNA + S-adenosyl-L-methionine = 2'-O-methyluridine(2552) in 23S rRNA + S-adenosyl-L-homocysteine + H(+)</text>
        <dbReference type="Rhea" id="RHEA:42720"/>
        <dbReference type="Rhea" id="RHEA-COMP:10202"/>
        <dbReference type="Rhea" id="RHEA-COMP:10203"/>
        <dbReference type="ChEBI" id="CHEBI:15378"/>
        <dbReference type="ChEBI" id="CHEBI:57856"/>
        <dbReference type="ChEBI" id="CHEBI:59789"/>
        <dbReference type="ChEBI" id="CHEBI:65315"/>
        <dbReference type="ChEBI" id="CHEBI:74478"/>
        <dbReference type="EC" id="2.1.1.166"/>
    </reaction>
</comment>
<keyword evidence="2 11" id="KW-0489">Methyltransferase</keyword>
<evidence type="ECO:0000256" key="4">
    <source>
        <dbReference type="ARBA" id="ARBA00022691"/>
    </source>
</evidence>
<dbReference type="SUPFAM" id="SSF53335">
    <property type="entry name" value="S-adenosyl-L-methionine-dependent methyltransferases"/>
    <property type="match status" value="1"/>
</dbReference>
<evidence type="ECO:0000256" key="9">
    <source>
        <dbReference type="ARBA" id="ARBA00042745"/>
    </source>
</evidence>
<dbReference type="OrthoDB" id="9790080at2"/>
<accession>A0A4S3KZU4</accession>
<dbReference type="CDD" id="cd02440">
    <property type="entry name" value="AdoMet_MTases"/>
    <property type="match status" value="1"/>
</dbReference>
<dbReference type="PIRSF" id="PIRSF005461">
    <property type="entry name" value="23S_rRNA_mtase"/>
    <property type="match status" value="1"/>
</dbReference>
<keyword evidence="1 11" id="KW-0698">rRNA processing</keyword>
<comment type="caution">
    <text evidence="14">The sequence shown here is derived from an EMBL/GenBank/DDBJ whole genome shotgun (WGS) entry which is preliminary data.</text>
</comment>
<dbReference type="AlphaFoldDB" id="A0A4S3KZU4"/>